<evidence type="ECO:0000256" key="5">
    <source>
        <dbReference type="ARBA" id="ARBA00022603"/>
    </source>
</evidence>
<feature type="domain" description="tRNA wybutosine-synthesizing protein" evidence="12">
    <location>
        <begin position="7"/>
        <end position="73"/>
    </location>
</feature>
<evidence type="ECO:0000256" key="3">
    <source>
        <dbReference type="ARBA" id="ARBA00012750"/>
    </source>
</evidence>
<dbReference type="Proteomes" id="UP000827092">
    <property type="component" value="Unassembled WGS sequence"/>
</dbReference>
<comment type="similarity">
    <text evidence="2">Belongs to the TYW3 family.</text>
</comment>
<dbReference type="PANTHER" id="PTHR48418">
    <property type="entry name" value="TRNA WYBUTOSINE-SYNTHESIZING PROTEIN 3"/>
    <property type="match status" value="1"/>
</dbReference>
<dbReference type="SUPFAM" id="SSF111278">
    <property type="entry name" value="SSo0622-like"/>
    <property type="match status" value="1"/>
</dbReference>
<sequence>MDFTVQKELRLQKSDLSRKGSIDAKIVELVNFINKEDCYVTTSSCSGRISVFSNSELKKKGCNWMLISHDVTTPQLGLSPLLCIFQCMSLEAAQTLHALSIESGFRNSGMTISKKGNIIVAIRCTLALEVPLSSDGVLLVSHEYISFVVNLCNEKLKENWKRIERLYLGLQKSIAYSKPQPDKKKIPKVLRSVNDNNLSSEKTSQIADRLSPDLFVMVLIIY</sequence>
<evidence type="ECO:0000256" key="2">
    <source>
        <dbReference type="ARBA" id="ARBA00008569"/>
    </source>
</evidence>
<reference evidence="13 14" key="1">
    <citation type="journal article" date="2022" name="Nat. Ecol. Evol.">
        <title>A masculinizing supergene underlies an exaggerated male reproductive morph in a spider.</title>
        <authorList>
            <person name="Hendrickx F."/>
            <person name="De Corte Z."/>
            <person name="Sonet G."/>
            <person name="Van Belleghem S.M."/>
            <person name="Kostlbacher S."/>
            <person name="Vangestel C."/>
        </authorList>
    </citation>
    <scope>NUCLEOTIDE SEQUENCE [LARGE SCALE GENOMIC DNA]</scope>
    <source>
        <strain evidence="13">W744_W776</strain>
    </source>
</reference>
<evidence type="ECO:0000256" key="1">
    <source>
        <dbReference type="ARBA" id="ARBA00004797"/>
    </source>
</evidence>
<evidence type="ECO:0000256" key="10">
    <source>
        <dbReference type="ARBA" id="ARBA00030554"/>
    </source>
</evidence>
<comment type="caution">
    <text evidence="13">The sequence shown here is derived from an EMBL/GenBank/DDBJ whole genome shotgun (WGS) entry which is preliminary data.</text>
</comment>
<dbReference type="InterPro" id="IPR036602">
    <property type="entry name" value="tRNA_yW-synthesising-like_sf"/>
</dbReference>
<evidence type="ECO:0000256" key="6">
    <source>
        <dbReference type="ARBA" id="ARBA00022679"/>
    </source>
</evidence>
<evidence type="ECO:0000256" key="11">
    <source>
        <dbReference type="ARBA" id="ARBA00049202"/>
    </source>
</evidence>
<dbReference type="Pfam" id="PF02676">
    <property type="entry name" value="TYW3"/>
    <property type="match status" value="2"/>
</dbReference>
<evidence type="ECO:0000256" key="9">
    <source>
        <dbReference type="ARBA" id="ARBA00025378"/>
    </source>
</evidence>
<comment type="pathway">
    <text evidence="1">tRNA modification; wybutosine-tRNA(Phe) biosynthesis.</text>
</comment>
<keyword evidence="7" id="KW-0949">S-adenosyl-L-methionine</keyword>
<gene>
    <name evidence="13" type="ORF">JTE90_011161</name>
</gene>
<evidence type="ECO:0000313" key="14">
    <source>
        <dbReference type="Proteomes" id="UP000827092"/>
    </source>
</evidence>
<keyword evidence="6" id="KW-0808">Transferase</keyword>
<name>A0AAV6TN82_9ARAC</name>
<evidence type="ECO:0000256" key="7">
    <source>
        <dbReference type="ARBA" id="ARBA00022691"/>
    </source>
</evidence>
<dbReference type="EC" id="2.1.1.282" evidence="3"/>
<keyword evidence="8" id="KW-0819">tRNA processing</keyword>
<dbReference type="PANTHER" id="PTHR48418:SF1">
    <property type="entry name" value="TRNA WYBUTOSINE-SYNTHESIZING PROTEIN 3"/>
    <property type="match status" value="1"/>
</dbReference>
<protein>
    <recommendedName>
        <fullName evidence="4">tRNA wybutosine-synthesizing protein 3 homolog</fullName>
        <ecNumber evidence="3">2.1.1.282</ecNumber>
    </recommendedName>
    <alternativeName>
        <fullName evidence="10">tRNA(Phe) 7-((3-amino-3-carboxypropyl)-4-demethylwyosine(37)-N(4))-methyltransferase</fullName>
    </alternativeName>
</protein>
<comment type="catalytic activity">
    <reaction evidence="11">
        <text>4-demethyl-7-[(3S)-3-amino-3-carboxypropyl]wyosine(37) in tRNA(Phe) + S-adenosyl-L-methionine = 7-[(3S)-3-amino-3-carboxypropyl]wyosine(37) in tRNA(Phe) + S-adenosyl-L-homocysteine + H(+)</text>
        <dbReference type="Rhea" id="RHEA:36635"/>
        <dbReference type="Rhea" id="RHEA-COMP:10378"/>
        <dbReference type="Rhea" id="RHEA-COMP:10379"/>
        <dbReference type="ChEBI" id="CHEBI:15378"/>
        <dbReference type="ChEBI" id="CHEBI:57856"/>
        <dbReference type="ChEBI" id="CHEBI:59789"/>
        <dbReference type="ChEBI" id="CHEBI:73543"/>
        <dbReference type="ChEBI" id="CHEBI:73550"/>
        <dbReference type="EC" id="2.1.1.282"/>
    </reaction>
</comment>
<evidence type="ECO:0000259" key="12">
    <source>
        <dbReference type="Pfam" id="PF02676"/>
    </source>
</evidence>
<evidence type="ECO:0000256" key="4">
    <source>
        <dbReference type="ARBA" id="ARBA00016536"/>
    </source>
</evidence>
<proteinExistence type="inferred from homology"/>
<dbReference type="GO" id="GO:0032259">
    <property type="term" value="P:methylation"/>
    <property type="evidence" value="ECO:0007669"/>
    <property type="project" value="UniProtKB-KW"/>
</dbReference>
<keyword evidence="5" id="KW-0489">Methyltransferase</keyword>
<dbReference type="EMBL" id="JAFNEN010001918">
    <property type="protein sequence ID" value="KAG8173275.1"/>
    <property type="molecule type" value="Genomic_DNA"/>
</dbReference>
<evidence type="ECO:0000313" key="13">
    <source>
        <dbReference type="EMBL" id="KAG8173275.1"/>
    </source>
</evidence>
<organism evidence="13 14">
    <name type="scientific">Oedothorax gibbosus</name>
    <dbReference type="NCBI Taxonomy" id="931172"/>
    <lineage>
        <taxon>Eukaryota</taxon>
        <taxon>Metazoa</taxon>
        <taxon>Ecdysozoa</taxon>
        <taxon>Arthropoda</taxon>
        <taxon>Chelicerata</taxon>
        <taxon>Arachnida</taxon>
        <taxon>Araneae</taxon>
        <taxon>Araneomorphae</taxon>
        <taxon>Entelegynae</taxon>
        <taxon>Araneoidea</taxon>
        <taxon>Linyphiidae</taxon>
        <taxon>Erigoninae</taxon>
        <taxon>Oedothorax</taxon>
    </lineage>
</organism>
<dbReference type="InterPro" id="IPR003827">
    <property type="entry name" value="tRNA_yW-synthesising"/>
</dbReference>
<feature type="domain" description="tRNA wybutosine-synthesizing protein" evidence="12">
    <location>
        <begin position="79"/>
        <end position="171"/>
    </location>
</feature>
<dbReference type="Gene3D" id="3.30.1960.10">
    <property type="entry name" value="tRNA wybutosine-synthesizing-like"/>
    <property type="match status" value="1"/>
</dbReference>
<dbReference type="GO" id="GO:0008033">
    <property type="term" value="P:tRNA processing"/>
    <property type="evidence" value="ECO:0007669"/>
    <property type="project" value="UniProtKB-KW"/>
</dbReference>
<evidence type="ECO:0000256" key="8">
    <source>
        <dbReference type="ARBA" id="ARBA00022694"/>
    </source>
</evidence>
<keyword evidence="14" id="KW-1185">Reference proteome</keyword>
<comment type="function">
    <text evidence="9">Probable S-adenosyl-L-methionine-dependent methyltransferase that acts as a component of the wybutosine biosynthesis pathway. Wybutosine is a hyper modified guanosine with a tricyclic base found at the 3'-position adjacent to the anticodon of eukaryotic phenylalanine tRNA.</text>
</comment>
<dbReference type="AlphaFoldDB" id="A0AAV6TN82"/>
<dbReference type="GO" id="GO:0008168">
    <property type="term" value="F:methyltransferase activity"/>
    <property type="evidence" value="ECO:0007669"/>
    <property type="project" value="UniProtKB-KW"/>
</dbReference>
<accession>A0AAV6TN82</accession>